<dbReference type="OrthoDB" id="9797134at2"/>
<dbReference type="SUPFAM" id="SSF88946">
    <property type="entry name" value="Sigma2 domain of RNA polymerase sigma factors"/>
    <property type="match status" value="1"/>
</dbReference>
<evidence type="ECO:0000313" key="8">
    <source>
        <dbReference type="Proteomes" id="UP000002424"/>
    </source>
</evidence>
<dbReference type="PANTHER" id="PTHR43133:SF63">
    <property type="entry name" value="RNA POLYMERASE SIGMA FACTOR FECI-RELATED"/>
    <property type="match status" value="1"/>
</dbReference>
<dbReference type="SUPFAM" id="SSF88659">
    <property type="entry name" value="Sigma3 and sigma4 domains of RNA polymerase sigma factors"/>
    <property type="match status" value="1"/>
</dbReference>
<keyword evidence="8" id="KW-1185">Reference proteome</keyword>
<dbReference type="GO" id="GO:0006352">
    <property type="term" value="P:DNA-templated transcription initiation"/>
    <property type="evidence" value="ECO:0007669"/>
    <property type="project" value="InterPro"/>
</dbReference>
<comment type="similarity">
    <text evidence="1">Belongs to the sigma-70 factor family. ECF subfamily.</text>
</comment>
<dbReference type="Pfam" id="PF08281">
    <property type="entry name" value="Sigma70_r4_2"/>
    <property type="match status" value="1"/>
</dbReference>
<organism evidence="7 8">
    <name type="scientific">Azotobacter vinelandii (strain DJ / ATCC BAA-1303)</name>
    <dbReference type="NCBI Taxonomy" id="322710"/>
    <lineage>
        <taxon>Bacteria</taxon>
        <taxon>Pseudomonadati</taxon>
        <taxon>Pseudomonadota</taxon>
        <taxon>Gammaproteobacteria</taxon>
        <taxon>Pseudomonadales</taxon>
        <taxon>Pseudomonadaceae</taxon>
        <taxon>Azotobacter</taxon>
    </lineage>
</organism>
<dbReference type="STRING" id="322710.Avin_25390"/>
<dbReference type="InterPro" id="IPR014284">
    <property type="entry name" value="RNA_pol_sigma-70_dom"/>
</dbReference>
<feature type="domain" description="RNA polymerase sigma factor 70 region 4 type 2" evidence="6">
    <location>
        <begin position="158"/>
        <end position="208"/>
    </location>
</feature>
<dbReference type="NCBIfam" id="NF009179">
    <property type="entry name" value="PRK12527.1"/>
    <property type="match status" value="1"/>
</dbReference>
<dbReference type="Gene3D" id="1.10.1740.10">
    <property type="match status" value="1"/>
</dbReference>
<feature type="domain" description="RNA polymerase sigma-70 region 2" evidence="5">
    <location>
        <begin position="60"/>
        <end position="124"/>
    </location>
</feature>
<dbReference type="InterPro" id="IPR039425">
    <property type="entry name" value="RNA_pol_sigma-70-like"/>
</dbReference>
<evidence type="ECO:0000259" key="5">
    <source>
        <dbReference type="Pfam" id="PF04542"/>
    </source>
</evidence>
<dbReference type="Gene3D" id="1.10.10.10">
    <property type="entry name" value="Winged helix-like DNA-binding domain superfamily/Winged helix DNA-binding domain"/>
    <property type="match status" value="1"/>
</dbReference>
<evidence type="ECO:0000256" key="3">
    <source>
        <dbReference type="ARBA" id="ARBA00023082"/>
    </source>
</evidence>
<name>C1DIP0_AZOVD</name>
<keyword evidence="2" id="KW-0805">Transcription regulation</keyword>
<evidence type="ECO:0000259" key="6">
    <source>
        <dbReference type="Pfam" id="PF08281"/>
    </source>
</evidence>
<dbReference type="KEGG" id="avn:Avin_25390"/>
<dbReference type="EMBL" id="CP001157">
    <property type="protein sequence ID" value="ACO78721.1"/>
    <property type="molecule type" value="Genomic_DNA"/>
</dbReference>
<dbReference type="HOGENOM" id="CLU_047691_12_3_6"/>
<evidence type="ECO:0000256" key="4">
    <source>
        <dbReference type="ARBA" id="ARBA00023163"/>
    </source>
</evidence>
<dbReference type="InterPro" id="IPR013325">
    <property type="entry name" value="RNA_pol_sigma_r2"/>
</dbReference>
<keyword evidence="4" id="KW-0804">Transcription</keyword>
<evidence type="ECO:0000313" key="7">
    <source>
        <dbReference type="EMBL" id="ACO78721.1"/>
    </source>
</evidence>
<dbReference type="Proteomes" id="UP000002424">
    <property type="component" value="Chromosome"/>
</dbReference>
<sequence>MDWKGARRPKKLPLKMRIIIIWPFASIKCDMCRLKAVDDSLPTDVFTGKTVACFKLGGIMEKYYQQLVRYLTTRLRDRHLAADVVHDAYVRILEGGHGSLVKYPQAYLYRTAINIAIDTHRRETVRRSESLEDIEPHAAEQFLSPQDSLYLRQRATLVERALNELSENCRKAFLMRKLDGLGHTEIAARMGISKDMVEKHIVNAMRHCRIRVREMEYSKVDFNNATRRHSTITR</sequence>
<evidence type="ECO:0000256" key="1">
    <source>
        <dbReference type="ARBA" id="ARBA00010641"/>
    </source>
</evidence>
<protein>
    <submittedName>
        <fullName evidence="7">RNA polymerase sigma factor, FecI family</fullName>
    </submittedName>
</protein>
<dbReference type="InterPro" id="IPR013249">
    <property type="entry name" value="RNA_pol_sigma70_r4_t2"/>
</dbReference>
<dbReference type="PANTHER" id="PTHR43133">
    <property type="entry name" value="RNA POLYMERASE ECF-TYPE SIGMA FACTO"/>
    <property type="match status" value="1"/>
</dbReference>
<dbReference type="EnsemblBacteria" id="ACO78721">
    <property type="protein sequence ID" value="ACO78721"/>
    <property type="gene ID" value="Avin_25390"/>
</dbReference>
<dbReference type="eggNOG" id="COG1595">
    <property type="taxonomic scope" value="Bacteria"/>
</dbReference>
<evidence type="ECO:0000256" key="2">
    <source>
        <dbReference type="ARBA" id="ARBA00023015"/>
    </source>
</evidence>
<proteinExistence type="inferred from homology"/>
<accession>C1DIP0</accession>
<dbReference type="InterPro" id="IPR036388">
    <property type="entry name" value="WH-like_DNA-bd_sf"/>
</dbReference>
<dbReference type="InterPro" id="IPR013324">
    <property type="entry name" value="RNA_pol_sigma_r3/r4-like"/>
</dbReference>
<dbReference type="Pfam" id="PF04542">
    <property type="entry name" value="Sigma70_r2"/>
    <property type="match status" value="1"/>
</dbReference>
<reference evidence="7 8" key="1">
    <citation type="journal article" date="2009" name="J. Bacteriol.">
        <title>Genome sequence of Azotobacter vinelandii, an obligate aerobe specialized to support diverse anaerobic metabolic processes.</title>
        <authorList>
            <person name="Setubal J.C."/>
            <person name="dos Santos P."/>
            <person name="Goldman B.S."/>
            <person name="Ertesvag H."/>
            <person name="Espin G."/>
            <person name="Rubio L.M."/>
            <person name="Valla S."/>
            <person name="Almeida N.F."/>
            <person name="Balasubramanian D."/>
            <person name="Cromes L."/>
            <person name="Curatti L."/>
            <person name="Du Z."/>
            <person name="Godsy E."/>
            <person name="Goodner B."/>
            <person name="Hellner-Burris K."/>
            <person name="Hernandez J.A."/>
            <person name="Houmiel K."/>
            <person name="Imperial J."/>
            <person name="Kennedy C."/>
            <person name="Larson T.J."/>
            <person name="Latreille P."/>
            <person name="Ligon L.S."/>
            <person name="Lu J."/>
            <person name="Maerk M."/>
            <person name="Miller N.M."/>
            <person name="Norton S."/>
            <person name="O'Carroll I.P."/>
            <person name="Paulsen I."/>
            <person name="Raulfs E.C."/>
            <person name="Roemer R."/>
            <person name="Rosser J."/>
            <person name="Segura D."/>
            <person name="Slater S."/>
            <person name="Stricklin S.L."/>
            <person name="Studholme D.J."/>
            <person name="Sun J."/>
            <person name="Viana C.J."/>
            <person name="Wallin E."/>
            <person name="Wang B."/>
            <person name="Wheeler C."/>
            <person name="Zhu H."/>
            <person name="Dean D.R."/>
            <person name="Dixon R."/>
            <person name="Wood D."/>
        </authorList>
    </citation>
    <scope>NUCLEOTIDE SEQUENCE [LARGE SCALE GENOMIC DNA]</scope>
    <source>
        <strain evidence="8">DJ / ATCC BAA-1303</strain>
    </source>
</reference>
<keyword evidence="3" id="KW-0731">Sigma factor</keyword>
<dbReference type="InterPro" id="IPR007627">
    <property type="entry name" value="RNA_pol_sigma70_r2"/>
</dbReference>
<dbReference type="AlphaFoldDB" id="C1DIP0"/>
<gene>
    <name evidence="7" type="primary">fpvI</name>
    <name evidence="7" type="ordered locus">Avin_25390</name>
</gene>
<dbReference type="GO" id="GO:0003677">
    <property type="term" value="F:DNA binding"/>
    <property type="evidence" value="ECO:0007669"/>
    <property type="project" value="InterPro"/>
</dbReference>
<dbReference type="GO" id="GO:0016987">
    <property type="term" value="F:sigma factor activity"/>
    <property type="evidence" value="ECO:0007669"/>
    <property type="project" value="UniProtKB-KW"/>
</dbReference>
<dbReference type="NCBIfam" id="TIGR02937">
    <property type="entry name" value="sigma70-ECF"/>
    <property type="match status" value="1"/>
</dbReference>